<dbReference type="GO" id="GO:0003700">
    <property type="term" value="F:DNA-binding transcription factor activity"/>
    <property type="evidence" value="ECO:0007669"/>
    <property type="project" value="InterPro"/>
</dbReference>
<proteinExistence type="inferred from homology"/>
<dbReference type="InterPro" id="IPR000847">
    <property type="entry name" value="LysR_HTH_N"/>
</dbReference>
<comment type="similarity">
    <text evidence="1">Belongs to the LysR transcriptional regulatory family.</text>
</comment>
<dbReference type="Proteomes" id="UP000559404">
    <property type="component" value="Unassembled WGS sequence"/>
</dbReference>
<dbReference type="Gene3D" id="3.40.190.10">
    <property type="entry name" value="Periplasmic binding protein-like II"/>
    <property type="match status" value="2"/>
</dbReference>
<evidence type="ECO:0000313" key="7">
    <source>
        <dbReference type="Proteomes" id="UP000559404"/>
    </source>
</evidence>
<protein>
    <submittedName>
        <fullName evidence="6">LysR family transcriptional regulator</fullName>
    </submittedName>
</protein>
<reference evidence="6 7" key="2">
    <citation type="submission" date="2020-08" db="EMBL/GenBank/DDBJ databases">
        <title>Stappia taiwanensis sp. nov., isolated from a coastal thermal spring.</title>
        <authorList>
            <person name="Kampfer P."/>
        </authorList>
    </citation>
    <scope>NUCLEOTIDE SEQUENCE [LARGE SCALE GENOMIC DNA]</scope>
    <source>
        <strain evidence="6 7">DSM 23284</strain>
    </source>
</reference>
<dbReference type="Pfam" id="PF00126">
    <property type="entry name" value="HTH_1"/>
    <property type="match status" value="1"/>
</dbReference>
<dbReference type="InterPro" id="IPR036388">
    <property type="entry name" value="WH-like_DNA-bd_sf"/>
</dbReference>
<dbReference type="Gene3D" id="1.10.10.10">
    <property type="entry name" value="Winged helix-like DNA-binding domain superfamily/Winged helix DNA-binding domain"/>
    <property type="match status" value="1"/>
</dbReference>
<name>A0A838XT54_9HYPH</name>
<dbReference type="Pfam" id="PF03466">
    <property type="entry name" value="LysR_substrate"/>
    <property type="match status" value="1"/>
</dbReference>
<dbReference type="PROSITE" id="PS50931">
    <property type="entry name" value="HTH_LYSR"/>
    <property type="match status" value="1"/>
</dbReference>
<evidence type="ECO:0000256" key="2">
    <source>
        <dbReference type="ARBA" id="ARBA00023015"/>
    </source>
</evidence>
<dbReference type="AlphaFoldDB" id="A0A838XT54"/>
<keyword evidence="3" id="KW-0238">DNA-binding</keyword>
<evidence type="ECO:0000256" key="1">
    <source>
        <dbReference type="ARBA" id="ARBA00009437"/>
    </source>
</evidence>
<sequence>MGLINVDVDLLRTLVVVSEMKNFTAAGEKIHRTQSAISLQIKRLESIVGEKIFDRGNGKEIRLTKYGEMIKSYANEILRLNDALIQEIQTSSAVTALRIGMPDDYAQLLLPRVINEFSKRNEMTEMQIVTDLSTTLSKMIDQGDLDIAFVTRHEGIDGLKLLDERLSWVTVPDSRVAMDTPLPLALFPEGCGVRRNAIEALNAIGKRWHIAYCSNNFSSLKTAILERQAIGVLPDRAVPKDLIRIGPEYGLPNLHSSELLVKVNQQAPASIVRLATFLSHAFQVGVSTPPALQGDATVAGLGDHPD</sequence>
<evidence type="ECO:0000313" key="6">
    <source>
        <dbReference type="EMBL" id="MBA4611726.1"/>
    </source>
</evidence>
<evidence type="ECO:0000256" key="3">
    <source>
        <dbReference type="ARBA" id="ARBA00023125"/>
    </source>
</evidence>
<accession>A0A838XT54</accession>
<evidence type="ECO:0000256" key="4">
    <source>
        <dbReference type="ARBA" id="ARBA00023163"/>
    </source>
</evidence>
<dbReference type="InterPro" id="IPR005119">
    <property type="entry name" value="LysR_subst-bd"/>
</dbReference>
<dbReference type="InterPro" id="IPR050176">
    <property type="entry name" value="LTTR"/>
</dbReference>
<keyword evidence="4" id="KW-0804">Transcription</keyword>
<gene>
    <name evidence="6" type="ORF">H1W37_08700</name>
</gene>
<keyword evidence="2" id="KW-0805">Transcription regulation</keyword>
<feature type="domain" description="HTH lysR-type" evidence="5">
    <location>
        <begin position="6"/>
        <end position="64"/>
    </location>
</feature>
<evidence type="ECO:0000259" key="5">
    <source>
        <dbReference type="PROSITE" id="PS50931"/>
    </source>
</evidence>
<organism evidence="6 7">
    <name type="scientific">Stappia taiwanensis</name>
    <dbReference type="NCBI Taxonomy" id="992267"/>
    <lineage>
        <taxon>Bacteria</taxon>
        <taxon>Pseudomonadati</taxon>
        <taxon>Pseudomonadota</taxon>
        <taxon>Alphaproteobacteria</taxon>
        <taxon>Hyphomicrobiales</taxon>
        <taxon>Stappiaceae</taxon>
        <taxon>Stappia</taxon>
    </lineage>
</organism>
<dbReference type="PANTHER" id="PTHR30579:SF7">
    <property type="entry name" value="HTH-TYPE TRANSCRIPTIONAL REGULATOR LRHA-RELATED"/>
    <property type="match status" value="1"/>
</dbReference>
<dbReference type="PANTHER" id="PTHR30579">
    <property type="entry name" value="TRANSCRIPTIONAL REGULATOR"/>
    <property type="match status" value="1"/>
</dbReference>
<reference evidence="6 7" key="1">
    <citation type="submission" date="2020-07" db="EMBL/GenBank/DDBJ databases">
        <authorList>
            <person name="Li M."/>
        </authorList>
    </citation>
    <scope>NUCLEOTIDE SEQUENCE [LARGE SCALE GENOMIC DNA]</scope>
    <source>
        <strain evidence="6 7">DSM 23284</strain>
    </source>
</reference>
<dbReference type="PRINTS" id="PR00039">
    <property type="entry name" value="HTHLYSR"/>
</dbReference>
<dbReference type="EMBL" id="JACEON010000006">
    <property type="protein sequence ID" value="MBA4611726.1"/>
    <property type="molecule type" value="Genomic_DNA"/>
</dbReference>
<dbReference type="GO" id="GO:0003677">
    <property type="term" value="F:DNA binding"/>
    <property type="evidence" value="ECO:0007669"/>
    <property type="project" value="UniProtKB-KW"/>
</dbReference>
<dbReference type="SUPFAM" id="SSF46785">
    <property type="entry name" value="Winged helix' DNA-binding domain"/>
    <property type="match status" value="1"/>
</dbReference>
<dbReference type="SUPFAM" id="SSF53850">
    <property type="entry name" value="Periplasmic binding protein-like II"/>
    <property type="match status" value="1"/>
</dbReference>
<keyword evidence="7" id="KW-1185">Reference proteome</keyword>
<dbReference type="InterPro" id="IPR036390">
    <property type="entry name" value="WH_DNA-bd_sf"/>
</dbReference>
<comment type="caution">
    <text evidence="6">The sequence shown here is derived from an EMBL/GenBank/DDBJ whole genome shotgun (WGS) entry which is preliminary data.</text>
</comment>